<evidence type="ECO:0000313" key="8">
    <source>
        <dbReference type="Proteomes" id="UP000619376"/>
    </source>
</evidence>
<protein>
    <recommendedName>
        <fullName evidence="4">SbsA Ig-like domain-containing protein</fullName>
    </recommendedName>
</protein>
<feature type="compositionally biased region" description="Polar residues" evidence="2">
    <location>
        <begin position="526"/>
        <end position="535"/>
    </location>
</feature>
<dbReference type="Proteomes" id="UP000539473">
    <property type="component" value="Unassembled WGS sequence"/>
</dbReference>
<dbReference type="Gene3D" id="2.60.40.1220">
    <property type="match status" value="1"/>
</dbReference>
<feature type="chain" id="PRO_5030878581" description="SbsA Ig-like domain-containing protein" evidence="3">
    <location>
        <begin position="31"/>
        <end position="784"/>
    </location>
</feature>
<feature type="signal peptide" evidence="3">
    <location>
        <begin position="1"/>
        <end position="30"/>
    </location>
</feature>
<reference evidence="5" key="1">
    <citation type="journal article" date="2014" name="Int. J. Syst. Evol. Microbiol.">
        <title>Complete genome of a new Firmicutes species belonging to the dominant human colonic microbiota ('Ruminococcus bicirculans') reveals two chromosomes and a selective capacity to utilize plant glucans.</title>
        <authorList>
            <consortium name="NISC Comparative Sequencing Program"/>
            <person name="Wegmann U."/>
            <person name="Louis P."/>
            <person name="Goesmann A."/>
            <person name="Henrissat B."/>
            <person name="Duncan S.H."/>
            <person name="Flint H.J."/>
        </authorList>
    </citation>
    <scope>NUCLEOTIDE SEQUENCE</scope>
    <source>
        <strain evidence="5">CGMCC 1.18437</strain>
    </source>
</reference>
<comment type="caution">
    <text evidence="6">The sequence shown here is derived from an EMBL/GenBank/DDBJ whole genome shotgun (WGS) entry which is preliminary data.</text>
</comment>
<dbReference type="Pfam" id="PF13205">
    <property type="entry name" value="Big_5"/>
    <property type="match status" value="1"/>
</dbReference>
<dbReference type="AlphaFoldDB" id="A0A7W8NQK3"/>
<dbReference type="RefSeq" id="WP_184110193.1">
    <property type="nucleotide sequence ID" value="NZ_BNAJ01000002.1"/>
</dbReference>
<evidence type="ECO:0000256" key="1">
    <source>
        <dbReference type="ARBA" id="ARBA00022729"/>
    </source>
</evidence>
<evidence type="ECO:0000256" key="3">
    <source>
        <dbReference type="SAM" id="SignalP"/>
    </source>
</evidence>
<dbReference type="InterPro" id="IPR032812">
    <property type="entry name" value="SbsA_Ig"/>
</dbReference>
<sequence>MTSPALVPTRPLLASAVLLTALLSACNLGAPPKKDDSGGNLTGITYINFQPASSTAPTNSAGKPYTIDSGAAYSDAAGYGWVTQGTHTPLDISANTRDRAAAGVDARLNTMVHMQLPSTSVGVSTPAAWEYKIANGTYTVTVAVGDAASDTNSSNVINVEGQPTITAFTPTATKHFTSVTRRVKVSDGLLTVDAIGGTNTKLDYVIIAPGDRPSVASPVPQEGQTMVDPTAAFSGELNVIASSGPKGSGLDSTTLNSTTVLLKEDATGASVAVSPNTSGGGDVIVVKPTARLKDNTKYRLTITDGVKDVNGLALLPYTTTFTTGVYTPPSTNLAFTQVDLPTVPTSYAYTSVEMGPDGKLYASTLTGEILRFAINADGTLGTPDILKGLVNAQGNRTVIGLKFDPTSTADNLKLWISNNAFYNVLNKSNPPADFSGKITLLSGANLDTVKDYVIGLPRSVKDHMTNSVTFNSKEPGVLYFTQGSNSAMGAADPTWGNRSEQLLNGALLRLDLNKMPTTLPLDVTTKDATNPNAGSTKPDGTPYYNPYAANAPLTLYATGIRNAYDVVFHTNGNIYTPTNGSAAGGNTPASTAGAKCANGTTYNGPAVPGLTNASVQNDYLFRVVKGGYYGHPNPLRCEFVMNGGNPTNLADPAEVVAADQNNGYPVGTMPDSNYRGFAYNFGLHASADGAIEQYTTGNQSVNDKLLVVRYSVGKDVIVLTPDSSGNIPDSGVQTGVAGLTFAGNGTSLSPLDITENRTNGNLYVALLDESTGNGLIKLARPKTQ</sequence>
<dbReference type="Gene3D" id="2.60.120.430">
    <property type="entry name" value="Galactose-binding lectin"/>
    <property type="match status" value="1"/>
</dbReference>
<keyword evidence="1 3" id="KW-0732">Signal</keyword>
<accession>A0A7W8NQK3</accession>
<proteinExistence type="predicted"/>
<dbReference type="SUPFAM" id="SSF49785">
    <property type="entry name" value="Galactose-binding domain-like"/>
    <property type="match status" value="1"/>
</dbReference>
<dbReference type="Pfam" id="PF20067">
    <property type="entry name" value="SSL_N"/>
    <property type="match status" value="1"/>
</dbReference>
<reference evidence="6 7" key="3">
    <citation type="submission" date="2020-08" db="EMBL/GenBank/DDBJ databases">
        <title>Genomic Encyclopedia of Type Strains, Phase IV (KMG-IV): sequencing the most valuable type-strain genomes for metagenomic binning, comparative biology and taxonomic classification.</title>
        <authorList>
            <person name="Goeker M."/>
        </authorList>
    </citation>
    <scope>NUCLEOTIDE SEQUENCE [LARGE SCALE GENOMIC DNA]</scope>
    <source>
        <strain evidence="6 7">DSM 27521</strain>
    </source>
</reference>
<feature type="domain" description="SbsA Ig-like" evidence="4">
    <location>
        <begin position="212"/>
        <end position="323"/>
    </location>
</feature>
<evidence type="ECO:0000313" key="5">
    <source>
        <dbReference type="EMBL" id="GHF35895.1"/>
    </source>
</evidence>
<evidence type="ECO:0000313" key="6">
    <source>
        <dbReference type="EMBL" id="MBB5375948.1"/>
    </source>
</evidence>
<organism evidence="6 7">
    <name type="scientific">Deinococcus metalli</name>
    <dbReference type="NCBI Taxonomy" id="1141878"/>
    <lineage>
        <taxon>Bacteria</taxon>
        <taxon>Thermotogati</taxon>
        <taxon>Deinococcota</taxon>
        <taxon>Deinococci</taxon>
        <taxon>Deinococcales</taxon>
        <taxon>Deinococcaceae</taxon>
        <taxon>Deinococcus</taxon>
    </lineage>
</organism>
<reference evidence="8" key="2">
    <citation type="journal article" date="2019" name="Int. J. Syst. Evol. Microbiol.">
        <title>The Global Catalogue of Microorganisms (GCM) 10K type strain sequencing project: providing services to taxonomists for standard genome sequencing and annotation.</title>
        <authorList>
            <consortium name="The Broad Institute Genomics Platform"/>
            <consortium name="The Broad Institute Genome Sequencing Center for Infectious Disease"/>
            <person name="Wu L."/>
            <person name="Ma J."/>
        </authorList>
    </citation>
    <scope>NUCLEOTIDE SEQUENCE [LARGE SCALE GENOMIC DNA]</scope>
    <source>
        <strain evidence="8">CGMCC 1.18437</strain>
    </source>
</reference>
<dbReference type="InterPro" id="IPR008979">
    <property type="entry name" value="Galactose-bd-like_sf"/>
</dbReference>
<evidence type="ECO:0000256" key="2">
    <source>
        <dbReference type="SAM" id="MobiDB-lite"/>
    </source>
</evidence>
<dbReference type="EMBL" id="JACHFK010000002">
    <property type="protein sequence ID" value="MBB5375948.1"/>
    <property type="molecule type" value="Genomic_DNA"/>
</dbReference>
<evidence type="ECO:0000313" key="7">
    <source>
        <dbReference type="Proteomes" id="UP000539473"/>
    </source>
</evidence>
<dbReference type="InterPro" id="IPR011041">
    <property type="entry name" value="Quinoprot_gluc/sorb_DH_b-prop"/>
</dbReference>
<feature type="region of interest" description="Disordered" evidence="2">
    <location>
        <begin position="521"/>
        <end position="541"/>
    </location>
</feature>
<keyword evidence="8" id="KW-1185">Reference proteome</keyword>
<gene>
    <name evidence="5" type="ORF">GCM10017781_10560</name>
    <name evidence="6" type="ORF">HNQ07_001405</name>
</gene>
<dbReference type="EMBL" id="BNAJ01000002">
    <property type="protein sequence ID" value="GHF35895.1"/>
    <property type="molecule type" value="Genomic_DNA"/>
</dbReference>
<evidence type="ECO:0000259" key="4">
    <source>
        <dbReference type="Pfam" id="PF13205"/>
    </source>
</evidence>
<reference evidence="5" key="4">
    <citation type="submission" date="2024-05" db="EMBL/GenBank/DDBJ databases">
        <authorList>
            <person name="Sun Q."/>
            <person name="Zhou Y."/>
        </authorList>
    </citation>
    <scope>NUCLEOTIDE SEQUENCE</scope>
    <source>
        <strain evidence="5">CGMCC 1.18437</strain>
    </source>
</reference>
<dbReference type="SUPFAM" id="SSF50952">
    <property type="entry name" value="Soluble quinoprotein glucose dehydrogenase"/>
    <property type="match status" value="1"/>
</dbReference>
<name>A0A7W8NQK3_9DEIO</name>
<dbReference type="InterPro" id="IPR014755">
    <property type="entry name" value="Cu-Rt/internalin_Ig-like"/>
</dbReference>
<dbReference type="Proteomes" id="UP000619376">
    <property type="component" value="Unassembled WGS sequence"/>
</dbReference>
<dbReference type="Gene3D" id="2.120.10.30">
    <property type="entry name" value="TolB, C-terminal domain"/>
    <property type="match status" value="1"/>
</dbReference>
<dbReference type="InterPro" id="IPR011042">
    <property type="entry name" value="6-blade_b-propeller_TolB-like"/>
</dbReference>